<gene>
    <name evidence="2" type="ORF">B0A55_08415</name>
</gene>
<accession>A0A4U0WUB0</accession>
<evidence type="ECO:0000313" key="2">
    <source>
        <dbReference type="EMBL" id="TKA66266.1"/>
    </source>
</evidence>
<feature type="region of interest" description="Disordered" evidence="1">
    <location>
        <begin position="194"/>
        <end position="227"/>
    </location>
</feature>
<evidence type="ECO:0000313" key="3">
    <source>
        <dbReference type="Proteomes" id="UP000309340"/>
    </source>
</evidence>
<organism evidence="2 3">
    <name type="scientific">Friedmanniomyces simplex</name>
    <dbReference type="NCBI Taxonomy" id="329884"/>
    <lineage>
        <taxon>Eukaryota</taxon>
        <taxon>Fungi</taxon>
        <taxon>Dikarya</taxon>
        <taxon>Ascomycota</taxon>
        <taxon>Pezizomycotina</taxon>
        <taxon>Dothideomycetes</taxon>
        <taxon>Dothideomycetidae</taxon>
        <taxon>Mycosphaerellales</taxon>
        <taxon>Teratosphaeriaceae</taxon>
        <taxon>Friedmanniomyces</taxon>
    </lineage>
</organism>
<feature type="compositionally biased region" description="Polar residues" evidence="1">
    <location>
        <begin position="215"/>
        <end position="225"/>
    </location>
</feature>
<feature type="compositionally biased region" description="Low complexity" evidence="1">
    <location>
        <begin position="160"/>
        <end position="170"/>
    </location>
</feature>
<dbReference type="Proteomes" id="UP000309340">
    <property type="component" value="Unassembled WGS sequence"/>
</dbReference>
<feature type="non-terminal residue" evidence="2">
    <location>
        <position position="1"/>
    </location>
</feature>
<dbReference type="STRING" id="329884.A0A4U0WUB0"/>
<dbReference type="OrthoDB" id="419770at2759"/>
<proteinExistence type="predicted"/>
<reference evidence="2 3" key="1">
    <citation type="submission" date="2017-03" db="EMBL/GenBank/DDBJ databases">
        <title>Genomes of endolithic fungi from Antarctica.</title>
        <authorList>
            <person name="Coleine C."/>
            <person name="Masonjones S."/>
            <person name="Stajich J.E."/>
        </authorList>
    </citation>
    <scope>NUCLEOTIDE SEQUENCE [LARGE SCALE GENOMIC DNA]</scope>
    <source>
        <strain evidence="2 3">CCFEE 5184</strain>
    </source>
</reference>
<dbReference type="AlphaFoldDB" id="A0A4U0WUB0"/>
<comment type="caution">
    <text evidence="2">The sequence shown here is derived from an EMBL/GenBank/DDBJ whole genome shotgun (WGS) entry which is preliminary data.</text>
</comment>
<feature type="region of interest" description="Disordered" evidence="1">
    <location>
        <begin position="367"/>
        <end position="396"/>
    </location>
</feature>
<sequence length="437" mass="48314">SEATDPFLEDDMLKEDKVVLSPDLQSSPTAKRAKVHRDIKWTTPMDEHLWMTFLQYLGDPRVTPFKMLAGTPPPLGVCSRVASKARRTWSSRKSSAGLDTLMTTDRMQREGSPDTIRPSTNVKQPQWPRGDGATRKRLRNLCKRRPSLPAHYQRLLNTRSPSPFASSSSAERTPQNAFASYEMKMSLVTATAPSMQPEGPLAQLSSDEPVPAARPQTSSQRTSRPTDWFARIPRSKAHQKSLSLQSSLSLHADAEPGTLASPFDDTSNRMHLLQSMSHTKSLGPPSEMDRRWMRQSNCLSDEEKPARPALYDVFGPQADDSVIMRNRGFSVGAVRATDNLAKLFTPPPPPVPAPSVDHIMAEAPSLVDTSDLGPPGSRSAPRRLAEPVPRLGSPFTEVAGRQFNTFPRSYVATASNPQPFQQRLRELAAHNAAHQSR</sequence>
<name>A0A4U0WUB0_9PEZI</name>
<feature type="compositionally biased region" description="Basic residues" evidence="1">
    <location>
        <begin position="135"/>
        <end position="146"/>
    </location>
</feature>
<dbReference type="EMBL" id="NAJQ01000660">
    <property type="protein sequence ID" value="TKA66266.1"/>
    <property type="molecule type" value="Genomic_DNA"/>
</dbReference>
<evidence type="ECO:0000256" key="1">
    <source>
        <dbReference type="SAM" id="MobiDB-lite"/>
    </source>
</evidence>
<keyword evidence="3" id="KW-1185">Reference proteome</keyword>
<protein>
    <submittedName>
        <fullName evidence="2">Uncharacterized protein</fullName>
    </submittedName>
</protein>
<feature type="region of interest" description="Disordered" evidence="1">
    <location>
        <begin position="108"/>
        <end position="171"/>
    </location>
</feature>